<comment type="caution">
    <text evidence="1">The sequence shown here is derived from an EMBL/GenBank/DDBJ whole genome shotgun (WGS) entry which is preliminary data.</text>
</comment>
<protein>
    <submittedName>
        <fullName evidence="1">Uncharacterized protein</fullName>
    </submittedName>
</protein>
<evidence type="ECO:0000313" key="1">
    <source>
        <dbReference type="EMBL" id="TIB09739.1"/>
    </source>
</evidence>
<dbReference type="Proteomes" id="UP000306954">
    <property type="component" value="Unassembled WGS sequence"/>
</dbReference>
<accession>A0A4T0I1V8</accession>
<gene>
    <name evidence="1" type="ORF">E3P90_03151</name>
</gene>
<proteinExistence type="predicted"/>
<sequence length="152" mass="17694">MTENKIYLQLSSRPSVELSPLFIFNPLLSNTIATVPSIQIRAVLYLFNDDLDNAIRTASMGRSDDRLLLYTIAIALRRRLDIDSLKVFKQLSMMQFPLLERVYTHVSYQKVIEKVIDLEAMDNPRARKIVEDIQLNELKLLYEYAQVQSKQE</sequence>
<evidence type="ECO:0000313" key="2">
    <source>
        <dbReference type="Proteomes" id="UP000306954"/>
    </source>
</evidence>
<reference evidence="1 2" key="1">
    <citation type="submission" date="2019-03" db="EMBL/GenBank/DDBJ databases">
        <title>Sequencing 23 genomes of Wallemia ichthyophaga.</title>
        <authorList>
            <person name="Gostincar C."/>
        </authorList>
    </citation>
    <scope>NUCLEOTIDE SEQUENCE [LARGE SCALE GENOMIC DNA]</scope>
    <source>
        <strain evidence="1 2">EXF-8621</strain>
    </source>
</reference>
<organism evidence="1 2">
    <name type="scientific">Wallemia ichthyophaga</name>
    <dbReference type="NCBI Taxonomy" id="245174"/>
    <lineage>
        <taxon>Eukaryota</taxon>
        <taxon>Fungi</taxon>
        <taxon>Dikarya</taxon>
        <taxon>Basidiomycota</taxon>
        <taxon>Wallemiomycotina</taxon>
        <taxon>Wallemiomycetes</taxon>
        <taxon>Wallemiales</taxon>
        <taxon>Wallemiaceae</taxon>
        <taxon>Wallemia</taxon>
    </lineage>
</organism>
<name>A0A4T0I1V8_WALIC</name>
<dbReference type="EMBL" id="SPOF01000038">
    <property type="protein sequence ID" value="TIB09739.1"/>
    <property type="molecule type" value="Genomic_DNA"/>
</dbReference>
<dbReference type="AlphaFoldDB" id="A0A4T0I1V8"/>